<comment type="subcellular location">
    <subcellularLocation>
        <location evidence="1">Cytoplasm</location>
    </subcellularLocation>
</comment>
<gene>
    <name evidence="12" type="ORF">CAL65_01390</name>
</gene>
<dbReference type="Pfam" id="PF05164">
    <property type="entry name" value="ZapA"/>
    <property type="match status" value="1"/>
</dbReference>
<dbReference type="Proteomes" id="UP000256763">
    <property type="component" value="Unassembled WGS sequence"/>
</dbReference>
<reference evidence="13" key="1">
    <citation type="submission" date="2017-05" db="EMBL/GenBank/DDBJ databases">
        <authorList>
            <person name="Sharma S."/>
            <person name="Sidhu C."/>
            <person name="Pinnaka A.K."/>
        </authorList>
    </citation>
    <scope>NUCLEOTIDE SEQUENCE [LARGE SCALE GENOMIC DNA]</scope>
    <source>
        <strain evidence="13">AK93</strain>
    </source>
</reference>
<comment type="similarity">
    <text evidence="2">Belongs to the ZapA family. Type 1 subfamily.</text>
</comment>
<dbReference type="InterPro" id="IPR007838">
    <property type="entry name" value="Cell_div_ZapA-like"/>
</dbReference>
<keyword evidence="4" id="KW-0963">Cytoplasm</keyword>
<evidence type="ECO:0000256" key="2">
    <source>
        <dbReference type="ARBA" id="ARBA00010074"/>
    </source>
</evidence>
<evidence type="ECO:0000256" key="5">
    <source>
        <dbReference type="ARBA" id="ARBA00022618"/>
    </source>
</evidence>
<dbReference type="GO" id="GO:0000917">
    <property type="term" value="P:division septum assembly"/>
    <property type="evidence" value="ECO:0007669"/>
    <property type="project" value="UniProtKB-KW"/>
</dbReference>
<evidence type="ECO:0000256" key="4">
    <source>
        <dbReference type="ARBA" id="ARBA00022490"/>
    </source>
</evidence>
<dbReference type="GO" id="GO:0030428">
    <property type="term" value="C:cell septum"/>
    <property type="evidence" value="ECO:0007669"/>
    <property type="project" value="TreeGrafter"/>
</dbReference>
<keyword evidence="8" id="KW-0131">Cell cycle</keyword>
<dbReference type="GO" id="GO:0043093">
    <property type="term" value="P:FtsZ-dependent cytokinesis"/>
    <property type="evidence" value="ECO:0007669"/>
    <property type="project" value="TreeGrafter"/>
</dbReference>
<dbReference type="OrthoDB" id="5772359at2"/>
<dbReference type="Gene3D" id="1.20.5.50">
    <property type="match status" value="1"/>
</dbReference>
<keyword evidence="7" id="KW-0717">Septation</keyword>
<evidence type="ECO:0000313" key="13">
    <source>
        <dbReference type="Proteomes" id="UP000256763"/>
    </source>
</evidence>
<dbReference type="AlphaFoldDB" id="A0A3E0X1E4"/>
<dbReference type="SUPFAM" id="SSF102829">
    <property type="entry name" value="Cell division protein ZapA-like"/>
    <property type="match status" value="1"/>
</dbReference>
<proteinExistence type="inferred from homology"/>
<accession>A0A3E0X1E4</accession>
<evidence type="ECO:0000256" key="3">
    <source>
        <dbReference type="ARBA" id="ARBA00015195"/>
    </source>
</evidence>
<dbReference type="InterPro" id="IPR042233">
    <property type="entry name" value="Cell_div_ZapA_N"/>
</dbReference>
<organism evidence="12 13">
    <name type="scientific">Alkalilimnicola ehrlichii</name>
    <dbReference type="NCBI Taxonomy" id="351052"/>
    <lineage>
        <taxon>Bacteria</taxon>
        <taxon>Pseudomonadati</taxon>
        <taxon>Pseudomonadota</taxon>
        <taxon>Gammaproteobacteria</taxon>
        <taxon>Chromatiales</taxon>
        <taxon>Ectothiorhodospiraceae</taxon>
        <taxon>Alkalilimnicola</taxon>
    </lineage>
</organism>
<dbReference type="EMBL" id="NFZW01000001">
    <property type="protein sequence ID" value="RFA39469.1"/>
    <property type="molecule type" value="Genomic_DNA"/>
</dbReference>
<keyword evidence="5 12" id="KW-0132">Cell division</keyword>
<comment type="subunit">
    <text evidence="10">Homodimer. Interacts with FtsZ.</text>
</comment>
<evidence type="ECO:0000256" key="7">
    <source>
        <dbReference type="ARBA" id="ARBA00023210"/>
    </source>
</evidence>
<dbReference type="GO" id="GO:0005829">
    <property type="term" value="C:cytosol"/>
    <property type="evidence" value="ECO:0007669"/>
    <property type="project" value="TreeGrafter"/>
</dbReference>
<comment type="function">
    <text evidence="9">Activator of cell division through the inhibition of FtsZ GTPase activity, therefore promoting FtsZ assembly into bundles of protofilaments necessary for the formation of the division Z ring. It is recruited early at mid-cell but it is not essential for cell division.</text>
</comment>
<dbReference type="PANTHER" id="PTHR34981">
    <property type="entry name" value="CELL DIVISION PROTEIN ZAPA"/>
    <property type="match status" value="1"/>
</dbReference>
<keyword evidence="13" id="KW-1185">Reference proteome</keyword>
<keyword evidence="6" id="KW-0175">Coiled coil</keyword>
<evidence type="ECO:0000256" key="1">
    <source>
        <dbReference type="ARBA" id="ARBA00004496"/>
    </source>
</evidence>
<dbReference type="InterPro" id="IPR036192">
    <property type="entry name" value="Cell_div_ZapA-like_sf"/>
</dbReference>
<evidence type="ECO:0000256" key="11">
    <source>
        <dbReference type="ARBA" id="ARBA00033158"/>
    </source>
</evidence>
<comment type="caution">
    <text evidence="12">The sequence shown here is derived from an EMBL/GenBank/DDBJ whole genome shotgun (WGS) entry which is preliminary data.</text>
</comment>
<dbReference type="GO" id="GO:0032153">
    <property type="term" value="C:cell division site"/>
    <property type="evidence" value="ECO:0007669"/>
    <property type="project" value="TreeGrafter"/>
</dbReference>
<evidence type="ECO:0000256" key="6">
    <source>
        <dbReference type="ARBA" id="ARBA00023054"/>
    </source>
</evidence>
<evidence type="ECO:0000256" key="9">
    <source>
        <dbReference type="ARBA" id="ARBA00024910"/>
    </source>
</evidence>
<dbReference type="GO" id="GO:0000921">
    <property type="term" value="P:septin ring assembly"/>
    <property type="evidence" value="ECO:0007669"/>
    <property type="project" value="TreeGrafter"/>
</dbReference>
<evidence type="ECO:0000256" key="10">
    <source>
        <dbReference type="ARBA" id="ARBA00026068"/>
    </source>
</evidence>
<dbReference type="RefSeq" id="WP_116300571.1">
    <property type="nucleotide sequence ID" value="NZ_NFZV01000001.1"/>
</dbReference>
<dbReference type="Gene3D" id="3.30.160.880">
    <property type="entry name" value="Cell division protein ZapA protomer, N-terminal domain"/>
    <property type="match status" value="1"/>
</dbReference>
<dbReference type="PANTHER" id="PTHR34981:SF1">
    <property type="entry name" value="CELL DIVISION PROTEIN ZAPA"/>
    <property type="match status" value="1"/>
</dbReference>
<name>A0A3E0X1E4_9GAMM</name>
<evidence type="ECO:0000313" key="12">
    <source>
        <dbReference type="EMBL" id="RFA39469.1"/>
    </source>
</evidence>
<sequence length="106" mass="11967">MVTPVKVHILDKEFLVACPDDEKSELLQSASYLNRRMREIRDSGKVIGMDRIAVMAALNITHELLSAREQDPVLEETRSRLAQLTAKLDTALADVDRPEAEKSHRV</sequence>
<protein>
    <recommendedName>
        <fullName evidence="3">Cell division protein ZapA</fullName>
    </recommendedName>
    <alternativeName>
        <fullName evidence="11">Z ring-associated protein ZapA</fullName>
    </alternativeName>
</protein>
<evidence type="ECO:0000256" key="8">
    <source>
        <dbReference type="ARBA" id="ARBA00023306"/>
    </source>
</evidence>